<dbReference type="RefSeq" id="WP_076416135.1">
    <property type="nucleotide sequence ID" value="NZ_AP028040.1"/>
</dbReference>
<dbReference type="EMBL" id="MJMN01000064">
    <property type="protein sequence ID" value="OMG76108.1"/>
    <property type="molecule type" value="Genomic_DNA"/>
</dbReference>
<reference evidence="1 2" key="1">
    <citation type="submission" date="2016-09" db="EMBL/GenBank/DDBJ databases">
        <title>Phylogenomics of Achromobacter.</title>
        <authorList>
            <person name="Jeukens J."/>
            <person name="Freschi L."/>
            <person name="Vincent A.T."/>
            <person name="Emond-Rheault J.-G."/>
            <person name="Kukavica-Ibrulj I."/>
            <person name="Charette S.J."/>
            <person name="Levesque R.C."/>
        </authorList>
    </citation>
    <scope>NUCLEOTIDE SEQUENCE [LARGE SCALE GENOMIC DNA]</scope>
    <source>
        <strain evidence="1 2">AUS488</strain>
    </source>
</reference>
<dbReference type="Gene3D" id="2.70.98.10">
    <property type="match status" value="1"/>
</dbReference>
<dbReference type="GO" id="GO:0005975">
    <property type="term" value="P:carbohydrate metabolic process"/>
    <property type="evidence" value="ECO:0007669"/>
    <property type="project" value="InterPro"/>
</dbReference>
<gene>
    <name evidence="1" type="ORF">BIZ92_17615</name>
</gene>
<dbReference type="InterPro" id="IPR011013">
    <property type="entry name" value="Gal_mutarotase_sf_dom"/>
</dbReference>
<dbReference type="AlphaFoldDB" id="A0A1R1JK14"/>
<dbReference type="GO" id="GO:0030246">
    <property type="term" value="F:carbohydrate binding"/>
    <property type="evidence" value="ECO:0007669"/>
    <property type="project" value="InterPro"/>
</dbReference>
<sequence>MPDDLPFPASLDASERVTITHGPHRAEFAPGGGGRLTRLSTEAHDWIVPLAETDWPPAQWPRAGSYPLAPYSNRVRDGVFTFEGARHVLASLPGRPQAIHGAGLYQPWQVRHLADDAVDLVLQQPAGVLGWPWPYECVQRYRLDSRGLSLTLLMLNHGDAPMPFGCGIHPYFTATRVALHARRIWPTDADGLPGASQTTHVRELGQSAEGCDTYLSQWGGRATLHWPDGHELALHADPAFAHLVVYTAPGADFLCVEPVTNVADAFNLAAAGETRTGLQVLAPGGRFSASMLLALQTPRAAR</sequence>
<proteinExistence type="predicted"/>
<dbReference type="Pfam" id="PF01263">
    <property type="entry name" value="Aldose_epim"/>
    <property type="match status" value="1"/>
</dbReference>
<evidence type="ECO:0000313" key="1">
    <source>
        <dbReference type="EMBL" id="OMG76108.1"/>
    </source>
</evidence>
<name>A0A1R1JK14_ALCXX</name>
<dbReference type="InterPro" id="IPR014718">
    <property type="entry name" value="GH-type_carb-bd"/>
</dbReference>
<accession>A0A1R1JK14</accession>
<dbReference type="GO" id="GO:0016853">
    <property type="term" value="F:isomerase activity"/>
    <property type="evidence" value="ECO:0007669"/>
    <property type="project" value="InterPro"/>
</dbReference>
<protein>
    <submittedName>
        <fullName evidence="1">Aldose epimerase</fullName>
    </submittedName>
</protein>
<organism evidence="1 2">
    <name type="scientific">Alcaligenes xylosoxydans xylosoxydans</name>
    <name type="common">Achromobacter xylosoxidans</name>
    <dbReference type="NCBI Taxonomy" id="85698"/>
    <lineage>
        <taxon>Bacteria</taxon>
        <taxon>Pseudomonadati</taxon>
        <taxon>Pseudomonadota</taxon>
        <taxon>Betaproteobacteria</taxon>
        <taxon>Burkholderiales</taxon>
        <taxon>Alcaligenaceae</taxon>
        <taxon>Achromobacter</taxon>
    </lineage>
</organism>
<comment type="caution">
    <text evidence="1">The sequence shown here is derived from an EMBL/GenBank/DDBJ whole genome shotgun (WGS) entry which is preliminary data.</text>
</comment>
<dbReference type="OrthoDB" id="9808779at2"/>
<dbReference type="SUPFAM" id="SSF74650">
    <property type="entry name" value="Galactose mutarotase-like"/>
    <property type="match status" value="1"/>
</dbReference>
<evidence type="ECO:0000313" key="2">
    <source>
        <dbReference type="Proteomes" id="UP000187251"/>
    </source>
</evidence>
<dbReference type="Proteomes" id="UP000187251">
    <property type="component" value="Unassembled WGS sequence"/>
</dbReference>
<dbReference type="InterPro" id="IPR008183">
    <property type="entry name" value="Aldose_1/G6P_1-epimerase"/>
</dbReference>